<reference evidence="1" key="1">
    <citation type="submission" date="2023-06" db="EMBL/GenBank/DDBJ databases">
        <title>Sysu t00192.</title>
        <authorList>
            <person name="Gao L."/>
            <person name="Fang B.-Z."/>
            <person name="Li W.-J."/>
        </authorList>
    </citation>
    <scope>NUCLEOTIDE SEQUENCE</scope>
    <source>
        <strain evidence="1">SYSU T00192</strain>
    </source>
</reference>
<gene>
    <name evidence="1" type="ORF">QQX09_06155</name>
</gene>
<dbReference type="EMBL" id="JAUHPW010000004">
    <property type="protein sequence ID" value="MDN4475434.1"/>
    <property type="molecule type" value="Genomic_DNA"/>
</dbReference>
<evidence type="ECO:0008006" key="3">
    <source>
        <dbReference type="Google" id="ProtNLM"/>
    </source>
</evidence>
<dbReference type="Proteomes" id="UP001172728">
    <property type="component" value="Unassembled WGS sequence"/>
</dbReference>
<name>A0ABT8G914_9MICO</name>
<dbReference type="RefSeq" id="WP_301132252.1">
    <property type="nucleotide sequence ID" value="NZ_JAUHPW010000004.1"/>
</dbReference>
<evidence type="ECO:0000313" key="2">
    <source>
        <dbReference type="Proteomes" id="UP001172728"/>
    </source>
</evidence>
<comment type="caution">
    <text evidence="1">The sequence shown here is derived from an EMBL/GenBank/DDBJ whole genome shotgun (WGS) entry which is preliminary data.</text>
</comment>
<sequence>MSDAYRLRDDAVVRSSWDDALERGGEMLVLAGNDVTLLSPLAAEAVLAARHGITVVALAERLVCAFGEPEGGDAGDMAREVVLALVPRGVMTLESAE</sequence>
<organism evidence="1 2">
    <name type="scientific">Demequina litoralis</name>
    <dbReference type="NCBI Taxonomy" id="3051660"/>
    <lineage>
        <taxon>Bacteria</taxon>
        <taxon>Bacillati</taxon>
        <taxon>Actinomycetota</taxon>
        <taxon>Actinomycetes</taxon>
        <taxon>Micrococcales</taxon>
        <taxon>Demequinaceae</taxon>
        <taxon>Demequina</taxon>
    </lineage>
</organism>
<evidence type="ECO:0000313" key="1">
    <source>
        <dbReference type="EMBL" id="MDN4475434.1"/>
    </source>
</evidence>
<protein>
    <recommendedName>
        <fullName evidence="3">Coenzyme PQQ synthesis protein D (PqqD)</fullName>
    </recommendedName>
</protein>
<keyword evidence="2" id="KW-1185">Reference proteome</keyword>
<proteinExistence type="predicted"/>
<accession>A0ABT8G914</accession>